<dbReference type="OrthoDB" id="5568290at2"/>
<proteinExistence type="predicted"/>
<dbReference type="Proteomes" id="UP000284021">
    <property type="component" value="Unassembled WGS sequence"/>
</dbReference>
<accession>A0A418X969</accession>
<protein>
    <submittedName>
        <fullName evidence="2">Caspase family protein</fullName>
    </submittedName>
</protein>
<evidence type="ECO:0000259" key="1">
    <source>
        <dbReference type="Pfam" id="PF00656"/>
    </source>
</evidence>
<organism evidence="2 3">
    <name type="scientific">Pseudomonas cavernicola</name>
    <dbReference type="NCBI Taxonomy" id="2320866"/>
    <lineage>
        <taxon>Bacteria</taxon>
        <taxon>Pseudomonadati</taxon>
        <taxon>Pseudomonadota</taxon>
        <taxon>Gammaproteobacteria</taxon>
        <taxon>Pseudomonadales</taxon>
        <taxon>Pseudomonadaceae</taxon>
        <taxon>Pseudomonas</taxon>
    </lineage>
</organism>
<evidence type="ECO:0000313" key="3">
    <source>
        <dbReference type="Proteomes" id="UP000284021"/>
    </source>
</evidence>
<dbReference type="EMBL" id="QYUR01000008">
    <property type="protein sequence ID" value="RJG09035.1"/>
    <property type="molecule type" value="Genomic_DNA"/>
</dbReference>
<sequence length="344" mass="37331">MPEYAGHYALVVGIDHYPRFRSLKGARKDAEDFHAWLTDPEGGGVLAANVELVLSREDPVRPIHDDIDDALERILAAARNVAGDKRLYVYFSGHGLGRTNVGADLCLASWSKQRRAMALDSEGYRKLVMGCGYFREVVFLLDCCRVREVGSTALPPTIELPTPGDGAPTCRSFVGYATEFMNAAYEAEIGQADGESDVRGHFTQALMNALKGAAAEPTGGVRASKLKEYLEVNTPLIAKASNHIQNSEVVNGLDTTADPLFGHAKPPAQAPGFAVNLVFRSVAKGEAVVEDGQLRELKRGDVSTGPWRIPVSGRTMLLLRYLPTGAEKTIRVQGNETEDLHVEL</sequence>
<keyword evidence="3" id="KW-1185">Reference proteome</keyword>
<dbReference type="Gene3D" id="3.40.50.1460">
    <property type="match status" value="1"/>
</dbReference>
<feature type="domain" description="Peptidase C14 caspase" evidence="1">
    <location>
        <begin position="8"/>
        <end position="215"/>
    </location>
</feature>
<gene>
    <name evidence="2" type="ORF">D3879_24790</name>
</gene>
<dbReference type="GO" id="GO:0006508">
    <property type="term" value="P:proteolysis"/>
    <property type="evidence" value="ECO:0007669"/>
    <property type="project" value="InterPro"/>
</dbReference>
<reference evidence="2 3" key="1">
    <citation type="submission" date="2018-09" db="EMBL/GenBank/DDBJ databases">
        <authorList>
            <person name="Zhu H."/>
        </authorList>
    </citation>
    <scope>NUCLEOTIDE SEQUENCE [LARGE SCALE GENOMIC DNA]</scope>
    <source>
        <strain evidence="2 3">K1S02-6</strain>
    </source>
</reference>
<dbReference type="Pfam" id="PF00656">
    <property type="entry name" value="Peptidase_C14"/>
    <property type="match status" value="1"/>
</dbReference>
<dbReference type="RefSeq" id="WP_119956830.1">
    <property type="nucleotide sequence ID" value="NZ_QYUR01000008.1"/>
</dbReference>
<dbReference type="InterPro" id="IPR011600">
    <property type="entry name" value="Pept_C14_caspase"/>
</dbReference>
<dbReference type="AlphaFoldDB" id="A0A418X969"/>
<evidence type="ECO:0000313" key="2">
    <source>
        <dbReference type="EMBL" id="RJG09035.1"/>
    </source>
</evidence>
<comment type="caution">
    <text evidence="2">The sequence shown here is derived from an EMBL/GenBank/DDBJ whole genome shotgun (WGS) entry which is preliminary data.</text>
</comment>
<dbReference type="GO" id="GO:0004197">
    <property type="term" value="F:cysteine-type endopeptidase activity"/>
    <property type="evidence" value="ECO:0007669"/>
    <property type="project" value="InterPro"/>
</dbReference>
<name>A0A418X969_9PSED</name>